<dbReference type="PANTHER" id="PTHR15276">
    <property type="entry name" value="H4 D10S170 PROTEIN-RELATED"/>
    <property type="match status" value="1"/>
</dbReference>
<dbReference type="AlphaFoldDB" id="A0A7S2RXB8"/>
<sequence length="177" mass="19266">MASLHGEGAAQSGEEGGGSVAALASSVPQSPLGASPARPGAAVSGFARGRKDGDPEDVDTLRMELTRERQRNASLAQEVQRLKRVCAESISQAETEEECIINRMMKRLSDLKREKEALAIEVEREEELLTNTMSKRLTEAIRAQMEAEEQVERLSAENEELKTRLTQLQDGASSSTP</sequence>
<feature type="region of interest" description="Disordered" evidence="1">
    <location>
        <begin position="1"/>
        <end position="57"/>
    </location>
</feature>
<feature type="compositionally biased region" description="Basic and acidic residues" evidence="1">
    <location>
        <begin position="151"/>
        <end position="163"/>
    </location>
</feature>
<evidence type="ECO:0000313" key="2">
    <source>
        <dbReference type="EMBL" id="CAD9683044.1"/>
    </source>
</evidence>
<dbReference type="EMBL" id="HBHJ01013535">
    <property type="protein sequence ID" value="CAD9683044.1"/>
    <property type="molecule type" value="Transcribed_RNA"/>
</dbReference>
<feature type="compositionally biased region" description="Low complexity" evidence="1">
    <location>
        <begin position="1"/>
        <end position="13"/>
    </location>
</feature>
<name>A0A7S2RXB8_9STRA</name>
<reference evidence="2" key="1">
    <citation type="submission" date="2021-01" db="EMBL/GenBank/DDBJ databases">
        <authorList>
            <person name="Corre E."/>
            <person name="Pelletier E."/>
            <person name="Niang G."/>
            <person name="Scheremetjew M."/>
            <person name="Finn R."/>
            <person name="Kale V."/>
            <person name="Holt S."/>
            <person name="Cochrane G."/>
            <person name="Meng A."/>
            <person name="Brown T."/>
            <person name="Cohen L."/>
        </authorList>
    </citation>
    <scope>NUCLEOTIDE SEQUENCE</scope>
    <source>
        <strain evidence="2">CCMP1243</strain>
    </source>
</reference>
<dbReference type="PANTHER" id="PTHR15276:SF0">
    <property type="entry name" value="COILED-COIL DOMAIN-CONTAINING PROTEIN 6"/>
    <property type="match status" value="1"/>
</dbReference>
<accession>A0A7S2RXB8</accession>
<feature type="compositionally biased region" description="Polar residues" evidence="1">
    <location>
        <begin position="164"/>
        <end position="177"/>
    </location>
</feature>
<protein>
    <submittedName>
        <fullName evidence="2">Uncharacterized protein</fullName>
    </submittedName>
</protein>
<evidence type="ECO:0000256" key="1">
    <source>
        <dbReference type="SAM" id="MobiDB-lite"/>
    </source>
</evidence>
<dbReference type="InterPro" id="IPR019152">
    <property type="entry name" value="DUF2046"/>
</dbReference>
<gene>
    <name evidence="2" type="ORF">RMAR1173_LOCUS8818</name>
</gene>
<feature type="region of interest" description="Disordered" evidence="1">
    <location>
        <begin position="151"/>
        <end position="177"/>
    </location>
</feature>
<organism evidence="2">
    <name type="scientific">Rhizochromulina marina</name>
    <dbReference type="NCBI Taxonomy" id="1034831"/>
    <lineage>
        <taxon>Eukaryota</taxon>
        <taxon>Sar</taxon>
        <taxon>Stramenopiles</taxon>
        <taxon>Ochrophyta</taxon>
        <taxon>Dictyochophyceae</taxon>
        <taxon>Rhizochromulinales</taxon>
        <taxon>Rhizochromulina</taxon>
    </lineage>
</organism>
<proteinExistence type="predicted"/>
<dbReference type="Pfam" id="PF09755">
    <property type="entry name" value="DUF2046"/>
    <property type="match status" value="1"/>
</dbReference>